<dbReference type="EMBL" id="BQKC01000001">
    <property type="protein sequence ID" value="GJM55582.1"/>
    <property type="molecule type" value="Genomic_DNA"/>
</dbReference>
<keyword evidence="3" id="KW-1185">Reference proteome</keyword>
<name>A0AAV5B241_9ACTN</name>
<reference evidence="2" key="1">
    <citation type="journal article" date="2022" name="Int. J. Syst. Evol. Microbiol.">
        <title>Granulimonas faecalis gen. nov., sp. nov., and Leptogranulimonas caecicola gen. nov., sp. nov., novel lactate-producing Atopobiaceae bacteria isolated from mouse intestines, and an emended description of the family Atopobiaceae.</title>
        <authorList>
            <person name="Morinaga K."/>
            <person name="Kusada H."/>
            <person name="Sakamoto S."/>
            <person name="Murakami T."/>
            <person name="Toyoda A."/>
            <person name="Mori H."/>
            <person name="Meng X.Y."/>
            <person name="Takashino M."/>
            <person name="Murotomi K."/>
            <person name="Tamaki H."/>
        </authorList>
    </citation>
    <scope>NUCLEOTIDE SEQUENCE</scope>
    <source>
        <strain evidence="2">OPF53</strain>
    </source>
</reference>
<dbReference type="InterPro" id="IPR048136">
    <property type="entry name" value="STM3941-like"/>
</dbReference>
<keyword evidence="1" id="KW-0472">Membrane</keyword>
<keyword evidence="1" id="KW-0812">Transmembrane</keyword>
<dbReference type="RefSeq" id="WP_251163985.1">
    <property type="nucleotide sequence ID" value="NZ_BQKC01000001.1"/>
</dbReference>
<protein>
    <submittedName>
        <fullName evidence="2">Uncharacterized protein</fullName>
    </submittedName>
</protein>
<evidence type="ECO:0000313" key="3">
    <source>
        <dbReference type="Proteomes" id="UP001055025"/>
    </source>
</evidence>
<dbReference type="Proteomes" id="UP001055025">
    <property type="component" value="Unassembled WGS sequence"/>
</dbReference>
<keyword evidence="1" id="KW-1133">Transmembrane helix</keyword>
<feature type="transmembrane region" description="Helical" evidence="1">
    <location>
        <begin position="54"/>
        <end position="74"/>
    </location>
</feature>
<comment type="caution">
    <text evidence="2">The sequence shown here is derived from an EMBL/GenBank/DDBJ whole genome shotgun (WGS) entry which is preliminary data.</text>
</comment>
<accession>A0AAV5B241</accession>
<dbReference type="NCBIfam" id="NF041635">
    <property type="entry name" value="STM3941_fam"/>
    <property type="match status" value="1"/>
</dbReference>
<sequence>MPSSKKRNCGPTELVIMRDRVKCALTAFMGACVAVAGALALFAPLAPGQDELSIRLWMGAAGLPLGLGVLAWSVDRLVRRPELLAIDERGIRDRSNWMSPGEVAWDEVSAAYILEMGANSYLCLELADVEGFSARLNGRQRKLLEANLTTGFAPVRIQLASVPGGYTCEDALAVVRRLHPGLVRGKKKVKTRAQGRSVAAA</sequence>
<feature type="transmembrane region" description="Helical" evidence="1">
    <location>
        <begin position="21"/>
        <end position="42"/>
    </location>
</feature>
<gene>
    <name evidence="2" type="ORF">ATOP_12370</name>
</gene>
<organism evidence="2 3">
    <name type="scientific">Granulimonas faecalis</name>
    <dbReference type="NCBI Taxonomy" id="2894155"/>
    <lineage>
        <taxon>Bacteria</taxon>
        <taxon>Bacillati</taxon>
        <taxon>Actinomycetota</taxon>
        <taxon>Coriobacteriia</taxon>
        <taxon>Coriobacteriales</taxon>
        <taxon>Kribbibacteriaceae</taxon>
        <taxon>Granulimonas</taxon>
    </lineage>
</organism>
<proteinExistence type="predicted"/>
<evidence type="ECO:0000256" key="1">
    <source>
        <dbReference type="SAM" id="Phobius"/>
    </source>
</evidence>
<evidence type="ECO:0000313" key="2">
    <source>
        <dbReference type="EMBL" id="GJM55582.1"/>
    </source>
</evidence>
<dbReference type="AlphaFoldDB" id="A0AAV5B241"/>